<organism evidence="1 2">
    <name type="scientific">Albidiferax ferrireducens (strain ATCC BAA-621 / DSM 15236 / T118)</name>
    <name type="common">Rhodoferax ferrireducens</name>
    <dbReference type="NCBI Taxonomy" id="338969"/>
    <lineage>
        <taxon>Bacteria</taxon>
        <taxon>Pseudomonadati</taxon>
        <taxon>Pseudomonadota</taxon>
        <taxon>Betaproteobacteria</taxon>
        <taxon>Burkholderiales</taxon>
        <taxon>Comamonadaceae</taxon>
        <taxon>Rhodoferax</taxon>
    </lineage>
</organism>
<accession>Q21SU7</accession>
<dbReference type="Proteomes" id="UP000008332">
    <property type="component" value="Chromosome"/>
</dbReference>
<evidence type="ECO:0000313" key="1">
    <source>
        <dbReference type="EMBL" id="ABD71156.1"/>
    </source>
</evidence>
<evidence type="ECO:0000313" key="2">
    <source>
        <dbReference type="Proteomes" id="UP000008332"/>
    </source>
</evidence>
<protein>
    <submittedName>
        <fullName evidence="1">Uncharacterized protein</fullName>
    </submittedName>
</protein>
<dbReference type="EMBL" id="CP000267">
    <property type="protein sequence ID" value="ABD71156.1"/>
    <property type="molecule type" value="Genomic_DNA"/>
</dbReference>
<sequence>MTDSWLMLVGVGRMPGALNASLFEIAPNIRPTPALLLDPIWVPLGHVHQIPLQTQSRRSTLQYSRSKAFIEVGASSVSQTLQTPPVAAAC</sequence>
<reference evidence="2" key="1">
    <citation type="submission" date="2006-02" db="EMBL/GenBank/DDBJ databases">
        <title>Complete sequence of chromosome of Rhodoferax ferrireducens DSM 15236.</title>
        <authorList>
            <person name="Copeland A."/>
            <person name="Lucas S."/>
            <person name="Lapidus A."/>
            <person name="Barry K."/>
            <person name="Detter J.C."/>
            <person name="Glavina del Rio T."/>
            <person name="Hammon N."/>
            <person name="Israni S."/>
            <person name="Pitluck S."/>
            <person name="Brettin T."/>
            <person name="Bruce D."/>
            <person name="Han C."/>
            <person name="Tapia R."/>
            <person name="Gilna P."/>
            <person name="Kiss H."/>
            <person name="Schmutz J."/>
            <person name="Larimer F."/>
            <person name="Land M."/>
            <person name="Kyrpides N."/>
            <person name="Ivanova N."/>
            <person name="Richardson P."/>
        </authorList>
    </citation>
    <scope>NUCLEOTIDE SEQUENCE [LARGE SCALE GENOMIC DNA]</scope>
    <source>
        <strain evidence="2">ATCC BAA-621 / DSM 15236 / T118</strain>
    </source>
</reference>
<dbReference type="KEGG" id="rfr:Rfer_3447"/>
<keyword evidence="2" id="KW-1185">Reference proteome</keyword>
<dbReference type="HOGENOM" id="CLU_2438796_0_0_4"/>
<dbReference type="AlphaFoldDB" id="Q21SU7"/>
<gene>
    <name evidence="1" type="ordered locus">Rfer_3447</name>
</gene>
<name>Q21SU7_ALBFT</name>
<dbReference type="STRING" id="338969.Rfer_3447"/>
<proteinExistence type="predicted"/>